<reference evidence="10 11" key="1">
    <citation type="submission" date="2015-03" db="EMBL/GenBank/DDBJ databases">
        <title>Caedibacter varicaedens, whole genome shotgun sequence.</title>
        <authorList>
            <person name="Suzuki H."/>
            <person name="Dapper A.L."/>
            <person name="Gibson A.K."/>
            <person name="Jackson C."/>
            <person name="Lee H."/>
            <person name="Pejaver V.R."/>
            <person name="Doak T."/>
            <person name="Lynch M."/>
        </authorList>
    </citation>
    <scope>NUCLEOTIDE SEQUENCE [LARGE SCALE GENOMIC DNA]</scope>
</reference>
<comment type="subcellular location">
    <subcellularLocation>
        <location evidence="1">Cell membrane</location>
        <topology evidence="1">Multi-pass membrane protein</topology>
    </subcellularLocation>
</comment>
<keyword evidence="11" id="KW-1185">Reference proteome</keyword>
<evidence type="ECO:0000256" key="8">
    <source>
        <dbReference type="SAM" id="SignalP"/>
    </source>
</evidence>
<proteinExistence type="inferred from homology"/>
<dbReference type="Proteomes" id="UP000036771">
    <property type="component" value="Unassembled WGS sequence"/>
</dbReference>
<dbReference type="Pfam" id="PF00497">
    <property type="entry name" value="SBP_bac_3"/>
    <property type="match status" value="1"/>
</dbReference>
<feature type="transmembrane region" description="Helical" evidence="7">
    <location>
        <begin position="476"/>
        <end position="497"/>
    </location>
</feature>
<feature type="transmembrane region" description="Helical" evidence="7">
    <location>
        <begin position="278"/>
        <end position="298"/>
    </location>
</feature>
<dbReference type="Gene3D" id="3.40.190.10">
    <property type="entry name" value="Periplasmic binding protein-like II"/>
    <property type="match status" value="2"/>
</dbReference>
<keyword evidence="6 7" id="KW-0472">Membrane</keyword>
<dbReference type="SMART" id="SM00062">
    <property type="entry name" value="PBPb"/>
    <property type="match status" value="1"/>
</dbReference>
<dbReference type="GO" id="GO:0005886">
    <property type="term" value="C:plasma membrane"/>
    <property type="evidence" value="ECO:0007669"/>
    <property type="project" value="UniProtKB-SubCell"/>
</dbReference>
<feature type="signal peptide" evidence="8">
    <location>
        <begin position="1"/>
        <end position="22"/>
    </location>
</feature>
<protein>
    <submittedName>
        <fullName evidence="10">Putative ABC transporter arginine-binding protein 2</fullName>
    </submittedName>
</protein>
<feature type="chain" id="PRO_5005512666" evidence="8">
    <location>
        <begin position="23"/>
        <end position="512"/>
    </location>
</feature>
<dbReference type="Pfam" id="PF03458">
    <property type="entry name" value="Gly_transporter"/>
    <property type="match status" value="2"/>
</dbReference>
<organism evidence="10 11">
    <name type="scientific">Caedimonas varicaedens</name>
    <dbReference type="NCBI Taxonomy" id="1629334"/>
    <lineage>
        <taxon>Bacteria</taxon>
        <taxon>Pseudomonadati</taxon>
        <taxon>Pseudomonadota</taxon>
        <taxon>Alphaproteobacteria</taxon>
        <taxon>Holosporales</taxon>
        <taxon>Caedimonadaceae</taxon>
        <taxon>Caedimonas</taxon>
    </lineage>
</organism>
<keyword evidence="5 7" id="KW-1133">Transmembrane helix</keyword>
<keyword evidence="3" id="KW-1003">Cell membrane</keyword>
<accession>A0A0K8MB82</accession>
<evidence type="ECO:0000256" key="1">
    <source>
        <dbReference type="ARBA" id="ARBA00004651"/>
    </source>
</evidence>
<comment type="caution">
    <text evidence="10">The sequence shown here is derived from an EMBL/GenBank/DDBJ whole genome shotgun (WGS) entry which is preliminary data.</text>
</comment>
<dbReference type="PANTHER" id="PTHR30506:SF3">
    <property type="entry name" value="UPF0126 INNER MEMBRANE PROTEIN YADS-RELATED"/>
    <property type="match status" value="1"/>
</dbReference>
<dbReference type="InterPro" id="IPR001638">
    <property type="entry name" value="Solute-binding_3/MltF_N"/>
</dbReference>
<dbReference type="STRING" id="1629334.Cva_00354"/>
<keyword evidence="8" id="KW-0732">Signal</keyword>
<evidence type="ECO:0000256" key="4">
    <source>
        <dbReference type="ARBA" id="ARBA00022692"/>
    </source>
</evidence>
<feature type="transmembrane region" description="Helical" evidence="7">
    <location>
        <begin position="338"/>
        <end position="363"/>
    </location>
</feature>
<sequence precursor="true">MKKNINCLLLVLFFFLSFLPLAQGKELKQNVLRGGWYLWDPYQFIEKGQGYTQLNGLDINLERAIAKHAGYEIHFEQVAWKQHLADLAAGTRDIAAGATYTPQREKFAYFSEPYREESNSLFTLKQSTKKLIFSNADEFLEKVKNTKFKLGVVDGYVYVDPKINAFIANPENRPQIFPVDNTYDNLEKLSNGEIDGFLADRIDGATASWRSNYREKITEQVIGSVPIHLMFSKKTMTPEIVAAFNKAIQQVKSSGEYDSIVRSYLFPILLMQTIDRDWFTVIDIIGTVAFAISGLIIAYRERASFFKATLLAALPAVGGGIIRDLIAGRSPIGVLRTPIYIIAILLTILVAYILIHLGALFFSRLQKKIAKQVIVPQHAKKLSLFIDIFDALGLAAFTVIGVTVAFSSKSDPLWLWGPIFAVITGVGGGIARDLLRDDGIIWALKGEFYAEVPFIWGMLLTSYLVLDKRYSSPEVIFYAVVFTLIGGFLTRLLIIWFQIKPPYFRPIIEENK</sequence>
<keyword evidence="4 7" id="KW-0812">Transmembrane</keyword>
<feature type="transmembrane region" description="Helical" evidence="7">
    <location>
        <begin position="413"/>
        <end position="435"/>
    </location>
</feature>
<evidence type="ECO:0000313" key="11">
    <source>
        <dbReference type="Proteomes" id="UP000036771"/>
    </source>
</evidence>
<feature type="transmembrane region" description="Helical" evidence="7">
    <location>
        <begin position="447"/>
        <end position="464"/>
    </location>
</feature>
<evidence type="ECO:0000256" key="6">
    <source>
        <dbReference type="ARBA" id="ARBA00023136"/>
    </source>
</evidence>
<evidence type="ECO:0000259" key="9">
    <source>
        <dbReference type="SMART" id="SM00062"/>
    </source>
</evidence>
<dbReference type="InterPro" id="IPR005115">
    <property type="entry name" value="Gly_transporter"/>
</dbReference>
<feature type="transmembrane region" description="Helical" evidence="7">
    <location>
        <begin position="305"/>
        <end position="326"/>
    </location>
</feature>
<feature type="transmembrane region" description="Helical" evidence="7">
    <location>
        <begin position="384"/>
        <end position="407"/>
    </location>
</feature>
<name>A0A0K8MB82_9PROT</name>
<evidence type="ECO:0000256" key="7">
    <source>
        <dbReference type="SAM" id="Phobius"/>
    </source>
</evidence>
<evidence type="ECO:0000256" key="3">
    <source>
        <dbReference type="ARBA" id="ARBA00022475"/>
    </source>
</evidence>
<evidence type="ECO:0000256" key="5">
    <source>
        <dbReference type="ARBA" id="ARBA00022989"/>
    </source>
</evidence>
<evidence type="ECO:0000313" key="10">
    <source>
        <dbReference type="EMBL" id="GAO97717.1"/>
    </source>
</evidence>
<comment type="similarity">
    <text evidence="2">Belongs to the UPF0126 family.</text>
</comment>
<dbReference type="SUPFAM" id="SSF53850">
    <property type="entry name" value="Periplasmic binding protein-like II"/>
    <property type="match status" value="1"/>
</dbReference>
<dbReference type="AlphaFoldDB" id="A0A0K8MB82"/>
<evidence type="ECO:0000256" key="2">
    <source>
        <dbReference type="ARBA" id="ARBA00008193"/>
    </source>
</evidence>
<feature type="domain" description="Solute-binding protein family 3/N-terminal" evidence="9">
    <location>
        <begin position="44"/>
        <end position="268"/>
    </location>
</feature>
<dbReference type="PANTHER" id="PTHR30506">
    <property type="entry name" value="INNER MEMBRANE PROTEIN"/>
    <property type="match status" value="1"/>
</dbReference>
<gene>
    <name evidence="10" type="primary">artI_1</name>
    <name evidence="10" type="ORF">Cva_00354</name>
</gene>
<dbReference type="EMBL" id="BBVC01000015">
    <property type="protein sequence ID" value="GAO97717.1"/>
    <property type="molecule type" value="Genomic_DNA"/>
</dbReference>